<keyword evidence="18" id="KW-1185">Reference proteome</keyword>
<evidence type="ECO:0000313" key="18">
    <source>
        <dbReference type="Proteomes" id="UP000389128"/>
    </source>
</evidence>
<dbReference type="InterPro" id="IPR003594">
    <property type="entry name" value="HATPase_dom"/>
</dbReference>
<dbReference type="GO" id="GO:0046872">
    <property type="term" value="F:metal ion binding"/>
    <property type="evidence" value="ECO:0007669"/>
    <property type="project" value="UniProtKB-KW"/>
</dbReference>
<dbReference type="PRINTS" id="PR00344">
    <property type="entry name" value="BCTRLSENSOR"/>
</dbReference>
<dbReference type="Pfam" id="PF00355">
    <property type="entry name" value="Rieske"/>
    <property type="match status" value="1"/>
</dbReference>
<dbReference type="Pfam" id="PF02518">
    <property type="entry name" value="HATPase_c"/>
    <property type="match status" value="1"/>
</dbReference>
<dbReference type="SUPFAM" id="SSF55874">
    <property type="entry name" value="ATPase domain of HSP90 chaperone/DNA topoisomerase II/histidine kinase"/>
    <property type="match status" value="1"/>
</dbReference>
<evidence type="ECO:0000256" key="10">
    <source>
        <dbReference type="ARBA" id="ARBA00023012"/>
    </source>
</evidence>
<dbReference type="InterPro" id="IPR017941">
    <property type="entry name" value="Rieske_2Fe-2S"/>
</dbReference>
<dbReference type="Gene3D" id="1.10.287.130">
    <property type="match status" value="1"/>
</dbReference>
<feature type="domain" description="Rieske" evidence="16">
    <location>
        <begin position="20"/>
        <end position="77"/>
    </location>
</feature>
<dbReference type="InterPro" id="IPR004358">
    <property type="entry name" value="Sig_transdc_His_kin-like_C"/>
</dbReference>
<evidence type="ECO:0000256" key="8">
    <source>
        <dbReference type="ARBA" id="ARBA00022777"/>
    </source>
</evidence>
<dbReference type="GO" id="GO:0051537">
    <property type="term" value="F:2 iron, 2 sulfur cluster binding"/>
    <property type="evidence" value="ECO:0007669"/>
    <property type="project" value="UniProtKB-KW"/>
</dbReference>
<dbReference type="PROSITE" id="PS50112">
    <property type="entry name" value="PAS"/>
    <property type="match status" value="1"/>
</dbReference>
<dbReference type="OrthoDB" id="8579121at2"/>
<dbReference type="Proteomes" id="UP000389128">
    <property type="component" value="Unassembled WGS sequence"/>
</dbReference>
<feature type="domain" description="PAC" evidence="15">
    <location>
        <begin position="380"/>
        <end position="432"/>
    </location>
</feature>
<keyword evidence="4" id="KW-0597">Phosphoprotein</keyword>
<dbReference type="InterPro" id="IPR050736">
    <property type="entry name" value="Sensor_HK_Regulatory"/>
</dbReference>
<evidence type="ECO:0000256" key="4">
    <source>
        <dbReference type="ARBA" id="ARBA00022553"/>
    </source>
</evidence>
<gene>
    <name evidence="17" type="ORF">ETQ85_02320</name>
</gene>
<protein>
    <recommendedName>
        <fullName evidence="3">histidine kinase</fullName>
        <ecNumber evidence="3">2.7.13.3</ecNumber>
    </recommendedName>
</protein>
<reference evidence="17 18" key="1">
    <citation type="submission" date="2019-01" db="EMBL/GenBank/DDBJ databases">
        <title>Zoogloea oleivorans genome sequencing and assembly.</title>
        <authorList>
            <person name="Tancsics A."/>
            <person name="Farkas M."/>
            <person name="Kriszt B."/>
            <person name="Maroti G."/>
            <person name="Horvath B."/>
        </authorList>
    </citation>
    <scope>NUCLEOTIDE SEQUENCE [LARGE SCALE GENOMIC DNA]</scope>
    <source>
        <strain evidence="17 18">Buc</strain>
    </source>
</reference>
<dbReference type="InterPro" id="IPR000700">
    <property type="entry name" value="PAS-assoc_C"/>
</dbReference>
<accession>A0A6C2D782</accession>
<dbReference type="PROSITE" id="PS51296">
    <property type="entry name" value="RIESKE"/>
    <property type="match status" value="1"/>
</dbReference>
<dbReference type="InterPro" id="IPR013656">
    <property type="entry name" value="PAS_4"/>
</dbReference>
<comment type="subcellular location">
    <subcellularLocation>
        <location evidence="2">Cell inner membrane</location>
        <topology evidence="2">Multi-pass membrane protein</topology>
    </subcellularLocation>
</comment>
<proteinExistence type="predicted"/>
<evidence type="ECO:0000256" key="9">
    <source>
        <dbReference type="ARBA" id="ARBA00023004"/>
    </source>
</evidence>
<evidence type="ECO:0000313" key="17">
    <source>
        <dbReference type="EMBL" id="TYC61522.1"/>
    </source>
</evidence>
<evidence type="ECO:0000256" key="6">
    <source>
        <dbReference type="ARBA" id="ARBA00022714"/>
    </source>
</evidence>
<evidence type="ECO:0000256" key="7">
    <source>
        <dbReference type="ARBA" id="ARBA00022723"/>
    </source>
</evidence>
<dbReference type="AlphaFoldDB" id="A0A6C2D782"/>
<evidence type="ECO:0000259" key="13">
    <source>
        <dbReference type="PROSITE" id="PS50109"/>
    </source>
</evidence>
<dbReference type="InterPro" id="IPR036922">
    <property type="entry name" value="Rieske_2Fe-2S_sf"/>
</dbReference>
<dbReference type="FunFam" id="3.30.565.10:FF:000006">
    <property type="entry name" value="Sensor histidine kinase WalK"/>
    <property type="match status" value="1"/>
</dbReference>
<keyword evidence="12" id="KW-0175">Coiled coil</keyword>
<keyword evidence="11" id="KW-0411">Iron-sulfur</keyword>
<evidence type="ECO:0000256" key="5">
    <source>
        <dbReference type="ARBA" id="ARBA00022679"/>
    </source>
</evidence>
<dbReference type="CDD" id="cd00082">
    <property type="entry name" value="HisKA"/>
    <property type="match status" value="1"/>
</dbReference>
<dbReference type="InterPro" id="IPR036890">
    <property type="entry name" value="HATPase_C_sf"/>
</dbReference>
<evidence type="ECO:0000256" key="1">
    <source>
        <dbReference type="ARBA" id="ARBA00000085"/>
    </source>
</evidence>
<dbReference type="CDD" id="cd03467">
    <property type="entry name" value="Rieske"/>
    <property type="match status" value="1"/>
</dbReference>
<organism evidence="17 18">
    <name type="scientific">Zoogloea oleivorans</name>
    <dbReference type="NCBI Taxonomy" id="1552750"/>
    <lineage>
        <taxon>Bacteria</taxon>
        <taxon>Pseudomonadati</taxon>
        <taxon>Pseudomonadota</taxon>
        <taxon>Betaproteobacteria</taxon>
        <taxon>Rhodocyclales</taxon>
        <taxon>Zoogloeaceae</taxon>
        <taxon>Zoogloea</taxon>
    </lineage>
</organism>
<dbReference type="Gene3D" id="3.30.450.20">
    <property type="entry name" value="PAS domain"/>
    <property type="match status" value="2"/>
</dbReference>
<evidence type="ECO:0000259" key="14">
    <source>
        <dbReference type="PROSITE" id="PS50112"/>
    </source>
</evidence>
<evidence type="ECO:0000256" key="3">
    <source>
        <dbReference type="ARBA" id="ARBA00012438"/>
    </source>
</evidence>
<dbReference type="EMBL" id="SDKK01000002">
    <property type="protein sequence ID" value="TYC61522.1"/>
    <property type="molecule type" value="Genomic_DNA"/>
</dbReference>
<dbReference type="RefSeq" id="WP_148577516.1">
    <property type="nucleotide sequence ID" value="NZ_SDKK01000002.1"/>
</dbReference>
<dbReference type="GO" id="GO:0005886">
    <property type="term" value="C:plasma membrane"/>
    <property type="evidence" value="ECO:0007669"/>
    <property type="project" value="UniProtKB-SubCell"/>
</dbReference>
<name>A0A6C2D782_9RHOO</name>
<dbReference type="PANTHER" id="PTHR43711">
    <property type="entry name" value="TWO-COMPONENT HISTIDINE KINASE"/>
    <property type="match status" value="1"/>
</dbReference>
<dbReference type="Gene3D" id="3.30.565.10">
    <property type="entry name" value="Histidine kinase-like ATPase, C-terminal domain"/>
    <property type="match status" value="1"/>
</dbReference>
<dbReference type="InterPro" id="IPR000014">
    <property type="entry name" value="PAS"/>
</dbReference>
<dbReference type="EC" id="2.7.13.3" evidence="3"/>
<evidence type="ECO:0000256" key="12">
    <source>
        <dbReference type="SAM" id="Coils"/>
    </source>
</evidence>
<feature type="coiled-coil region" evidence="12">
    <location>
        <begin position="109"/>
        <end position="136"/>
    </location>
</feature>
<dbReference type="Pfam" id="PF00512">
    <property type="entry name" value="HisKA"/>
    <property type="match status" value="1"/>
</dbReference>
<evidence type="ECO:0000259" key="16">
    <source>
        <dbReference type="PROSITE" id="PS51296"/>
    </source>
</evidence>
<dbReference type="PANTHER" id="PTHR43711:SF1">
    <property type="entry name" value="HISTIDINE KINASE 1"/>
    <property type="match status" value="1"/>
</dbReference>
<dbReference type="Gene3D" id="2.102.10.10">
    <property type="entry name" value="Rieske [2Fe-2S] iron-sulphur domain"/>
    <property type="match status" value="1"/>
</dbReference>
<keyword evidence="5" id="KW-0808">Transferase</keyword>
<dbReference type="GO" id="GO:0000155">
    <property type="term" value="F:phosphorelay sensor kinase activity"/>
    <property type="evidence" value="ECO:0007669"/>
    <property type="project" value="InterPro"/>
</dbReference>
<evidence type="ECO:0000256" key="2">
    <source>
        <dbReference type="ARBA" id="ARBA00004429"/>
    </source>
</evidence>
<evidence type="ECO:0000256" key="11">
    <source>
        <dbReference type="ARBA" id="ARBA00023014"/>
    </source>
</evidence>
<keyword evidence="6" id="KW-0001">2Fe-2S</keyword>
<dbReference type="SMART" id="SM00388">
    <property type="entry name" value="HisKA"/>
    <property type="match status" value="1"/>
</dbReference>
<dbReference type="InterPro" id="IPR003661">
    <property type="entry name" value="HisK_dim/P_dom"/>
</dbReference>
<feature type="domain" description="PAS" evidence="14">
    <location>
        <begin position="168"/>
        <end position="214"/>
    </location>
</feature>
<dbReference type="SMART" id="SM00086">
    <property type="entry name" value="PAC"/>
    <property type="match status" value="2"/>
</dbReference>
<comment type="catalytic activity">
    <reaction evidence="1">
        <text>ATP + protein L-histidine = ADP + protein N-phospho-L-histidine.</text>
        <dbReference type="EC" id="2.7.13.3"/>
    </reaction>
</comment>
<feature type="domain" description="Histidine kinase" evidence="13">
    <location>
        <begin position="468"/>
        <end position="690"/>
    </location>
</feature>
<dbReference type="PROSITE" id="PS50113">
    <property type="entry name" value="PAC"/>
    <property type="match status" value="2"/>
</dbReference>
<dbReference type="InterPro" id="IPR005467">
    <property type="entry name" value="His_kinase_dom"/>
</dbReference>
<keyword evidence="7" id="KW-0479">Metal-binding</keyword>
<comment type="caution">
    <text evidence="17">The sequence shown here is derived from an EMBL/GenBank/DDBJ whole genome shotgun (WGS) entry which is preliminary data.</text>
</comment>
<sequence>MSTGRTIPIRQLRQVAGQRNRLCGVVDLPGRPGRQHILIIKRGAAWTALSATCPHEGYRLDESPEDEEGRIVCPAHGLKVETEGIGHTLPVRRDGDDFVLIMNDEAPPTATSQADIQRLQAELEALRHANTSLEQQIGAVTVMMDAMVDEVSAKSRLLEERSAEQARLSAFVTNVMDTMDSLLLVVDRFGCIKQANAAVRRCLGIDPASLVGSSPDSLLTAETLAPLHQAAPSVAAGSVLFRTILLRGNLEMETCIESRLPDATLRHFMLRASTLHDRSGKLQGVVIVGSDITALRTREQALKDSEQRFRDYSAVSSDWYWETDAEMRFTEYIGPSRNSKQLIDIVRGARREDFATEEDLADTTKWLGYHDAVARRMEFRDFDYCIRPHATDLTWLSVAGLPTFSASGEFLGYRGTAKDISARKSIEAELRRHRDHLSELVAAQTADVVAAKEAAERANHLKSEFLANMSHEFRTPLHGILSYARLGETRTGQAPDEKIINYFERIHQSGSRLGVLVNDLLDLAKLESRRVDFMLRLADMATVVERVHNDLGALMTSSGITLAINCQTASTVALIDTQQFHHAVQNLLSNAIKFSPEGSTITVTLSDAMLGKREALALTVHDRGIGIPPGEEERIFDKFVQSSATKTGAGGTGLGLAITQEIVRGHSGTISARNHPDGGAMFEIRVPRAGLPQSGT</sequence>
<feature type="domain" description="PAC" evidence="15">
    <location>
        <begin position="250"/>
        <end position="304"/>
    </location>
</feature>
<dbReference type="SUPFAM" id="SSF55785">
    <property type="entry name" value="PYP-like sensor domain (PAS domain)"/>
    <property type="match status" value="2"/>
</dbReference>
<dbReference type="CDD" id="cd00130">
    <property type="entry name" value="PAS"/>
    <property type="match status" value="1"/>
</dbReference>
<dbReference type="InterPro" id="IPR001610">
    <property type="entry name" value="PAC"/>
</dbReference>
<keyword evidence="9" id="KW-0408">Iron</keyword>
<dbReference type="Pfam" id="PF08448">
    <property type="entry name" value="PAS_4"/>
    <property type="match status" value="1"/>
</dbReference>
<evidence type="ECO:0000259" key="15">
    <source>
        <dbReference type="PROSITE" id="PS50113"/>
    </source>
</evidence>
<dbReference type="SUPFAM" id="SSF47384">
    <property type="entry name" value="Homodimeric domain of signal transducing histidine kinase"/>
    <property type="match status" value="1"/>
</dbReference>
<dbReference type="InterPro" id="IPR035965">
    <property type="entry name" value="PAS-like_dom_sf"/>
</dbReference>
<dbReference type="InterPro" id="IPR036097">
    <property type="entry name" value="HisK_dim/P_sf"/>
</dbReference>
<dbReference type="PROSITE" id="PS50109">
    <property type="entry name" value="HIS_KIN"/>
    <property type="match status" value="1"/>
</dbReference>
<keyword evidence="8" id="KW-0418">Kinase</keyword>
<dbReference type="SMART" id="SM00387">
    <property type="entry name" value="HATPase_c"/>
    <property type="match status" value="1"/>
</dbReference>
<dbReference type="SUPFAM" id="SSF50022">
    <property type="entry name" value="ISP domain"/>
    <property type="match status" value="1"/>
</dbReference>
<keyword evidence="10" id="KW-0902">Two-component regulatory system</keyword>